<dbReference type="EMBL" id="JBHRUV010000024">
    <property type="protein sequence ID" value="MFC3265897.1"/>
    <property type="molecule type" value="Genomic_DNA"/>
</dbReference>
<gene>
    <name evidence="7" type="ORF">ACFOEX_05955</name>
</gene>
<dbReference type="Proteomes" id="UP001595536">
    <property type="component" value="Unassembled WGS sequence"/>
</dbReference>
<dbReference type="Gene3D" id="1.20.58.340">
    <property type="entry name" value="Magnesium transport protein CorA, transmembrane region"/>
    <property type="match status" value="2"/>
</dbReference>
<comment type="subcellular location">
    <subcellularLocation>
        <location evidence="1">Membrane</location>
        <topology evidence="1">Multi-pass membrane protein</topology>
    </subcellularLocation>
</comment>
<keyword evidence="5 6" id="KW-0472">Membrane</keyword>
<evidence type="ECO:0000256" key="3">
    <source>
        <dbReference type="ARBA" id="ARBA00022692"/>
    </source>
</evidence>
<name>A0ABV7LDL0_9HYPH</name>
<dbReference type="SUPFAM" id="SSF143865">
    <property type="entry name" value="CorA soluble domain-like"/>
    <property type="match status" value="1"/>
</dbReference>
<dbReference type="InterPro" id="IPR045863">
    <property type="entry name" value="CorA_TM1_TM2"/>
</dbReference>
<protein>
    <submittedName>
        <fullName evidence="7">Magnesium transporter CorA family protein</fullName>
    </submittedName>
</protein>
<evidence type="ECO:0000256" key="5">
    <source>
        <dbReference type="ARBA" id="ARBA00023136"/>
    </source>
</evidence>
<evidence type="ECO:0000313" key="8">
    <source>
        <dbReference type="Proteomes" id="UP001595536"/>
    </source>
</evidence>
<dbReference type="RefSeq" id="WP_376830978.1">
    <property type="nucleotide sequence ID" value="NZ_JBHLWR010000006.1"/>
</dbReference>
<proteinExistence type="inferred from homology"/>
<sequence length="329" mass="37299">MIIVHRPARTPEGETFLERVMLARDEAIPADAVWIDMLEPTRAEEKLVDAHFGVSVPTREDTDYLEPSELIYAENGARYMTMRLLHNVAQDAQLANVCFILARSALITVRHNEPRAFVLFAHRAGRPGGARPTPEDIMAGLVETIIDRVAEVLQNVGEEINALSRTVFEPKPDPGKRNAEFQDIVQTLGHHGDLLGKCRESLLSIERVMLYLSVAYRSARVSKEMRDQVRSNQRDLQSLEEHATFLGAKIQFLLDATLGLVNIEQNNIIKLFSVMAVVFMPPTLIASIYGMNFRVMPELEWSFGYPLAIFSMLFAAVAPYLFFRWKKWL</sequence>
<dbReference type="PANTHER" id="PTHR47685:SF1">
    <property type="entry name" value="MAGNESIUM TRANSPORT PROTEIN CORA"/>
    <property type="match status" value="1"/>
</dbReference>
<feature type="transmembrane region" description="Helical" evidence="6">
    <location>
        <begin position="303"/>
        <end position="323"/>
    </location>
</feature>
<keyword evidence="8" id="KW-1185">Reference proteome</keyword>
<dbReference type="InterPro" id="IPR002523">
    <property type="entry name" value="MgTranspt_CorA/ZnTranspt_ZntB"/>
</dbReference>
<evidence type="ECO:0000313" key="7">
    <source>
        <dbReference type="EMBL" id="MFC3265897.1"/>
    </source>
</evidence>
<keyword evidence="4 6" id="KW-1133">Transmembrane helix</keyword>
<dbReference type="PANTHER" id="PTHR47685">
    <property type="entry name" value="MAGNESIUM TRANSPORT PROTEIN CORA"/>
    <property type="match status" value="1"/>
</dbReference>
<evidence type="ECO:0000256" key="6">
    <source>
        <dbReference type="SAM" id="Phobius"/>
    </source>
</evidence>
<dbReference type="SUPFAM" id="SSF144083">
    <property type="entry name" value="Magnesium transport protein CorA, transmembrane region"/>
    <property type="match status" value="1"/>
</dbReference>
<dbReference type="Gene3D" id="3.30.460.20">
    <property type="entry name" value="CorA soluble domain-like"/>
    <property type="match status" value="1"/>
</dbReference>
<evidence type="ECO:0000256" key="1">
    <source>
        <dbReference type="ARBA" id="ARBA00004141"/>
    </source>
</evidence>
<comment type="similarity">
    <text evidence="2">Belongs to the CorA metal ion transporter (MIT) (TC 1.A.35) family.</text>
</comment>
<keyword evidence="3 6" id="KW-0812">Transmembrane</keyword>
<dbReference type="InterPro" id="IPR050829">
    <property type="entry name" value="CorA_MIT"/>
</dbReference>
<dbReference type="CDD" id="cd12837">
    <property type="entry name" value="EcCorA-like_u1"/>
    <property type="match status" value="1"/>
</dbReference>
<organism evidence="7 8">
    <name type="scientific">Camelimonas abortus</name>
    <dbReference type="NCBI Taxonomy" id="1017184"/>
    <lineage>
        <taxon>Bacteria</taxon>
        <taxon>Pseudomonadati</taxon>
        <taxon>Pseudomonadota</taxon>
        <taxon>Alphaproteobacteria</taxon>
        <taxon>Hyphomicrobiales</taxon>
        <taxon>Chelatococcaceae</taxon>
        <taxon>Camelimonas</taxon>
    </lineage>
</organism>
<accession>A0ABV7LDL0</accession>
<evidence type="ECO:0000256" key="2">
    <source>
        <dbReference type="ARBA" id="ARBA00009765"/>
    </source>
</evidence>
<dbReference type="Pfam" id="PF01544">
    <property type="entry name" value="CorA"/>
    <property type="match status" value="1"/>
</dbReference>
<comment type="caution">
    <text evidence="7">The sequence shown here is derived from an EMBL/GenBank/DDBJ whole genome shotgun (WGS) entry which is preliminary data.</text>
</comment>
<reference evidence="8" key="1">
    <citation type="journal article" date="2019" name="Int. J. Syst. Evol. Microbiol.">
        <title>The Global Catalogue of Microorganisms (GCM) 10K type strain sequencing project: providing services to taxonomists for standard genome sequencing and annotation.</title>
        <authorList>
            <consortium name="The Broad Institute Genomics Platform"/>
            <consortium name="The Broad Institute Genome Sequencing Center for Infectious Disease"/>
            <person name="Wu L."/>
            <person name="Ma J."/>
        </authorList>
    </citation>
    <scope>NUCLEOTIDE SEQUENCE [LARGE SCALE GENOMIC DNA]</scope>
    <source>
        <strain evidence="8">CCM 7941</strain>
    </source>
</reference>
<feature type="transmembrane region" description="Helical" evidence="6">
    <location>
        <begin position="271"/>
        <end position="291"/>
    </location>
</feature>
<evidence type="ECO:0000256" key="4">
    <source>
        <dbReference type="ARBA" id="ARBA00022989"/>
    </source>
</evidence>
<dbReference type="InterPro" id="IPR045861">
    <property type="entry name" value="CorA_cytoplasmic_dom"/>
</dbReference>